<evidence type="ECO:0000256" key="11">
    <source>
        <dbReference type="ARBA" id="ARBA00023125"/>
    </source>
</evidence>
<comment type="subunit">
    <text evidence="3 15">Homodimer.</text>
</comment>
<evidence type="ECO:0000256" key="2">
    <source>
        <dbReference type="ARBA" id="ARBA00007957"/>
    </source>
</evidence>
<feature type="binding site" evidence="13">
    <location>
        <position position="91"/>
    </location>
    <ligand>
        <name>Zn(2+)</name>
        <dbReference type="ChEBI" id="CHEBI:29105"/>
    </ligand>
</feature>
<comment type="similarity">
    <text evidence="2 15">Belongs to the Fur family.</text>
</comment>
<dbReference type="InterPro" id="IPR002481">
    <property type="entry name" value="FUR"/>
</dbReference>
<dbReference type="Proteomes" id="UP000026714">
    <property type="component" value="Unassembled WGS sequence"/>
</dbReference>
<feature type="binding site" evidence="13">
    <location>
        <position position="131"/>
    </location>
    <ligand>
        <name>Zn(2+)</name>
        <dbReference type="ChEBI" id="CHEBI:29105"/>
    </ligand>
</feature>
<proteinExistence type="inferred from homology"/>
<gene>
    <name evidence="15" type="primary">fur</name>
    <name evidence="16" type="ORF">X805_09510</name>
</gene>
<reference evidence="16 17" key="1">
    <citation type="journal article" date="2014" name="FEMS Microbiol. Ecol.">
        <title>Sphaerotilus natans encrusted with nanoball-shaped Fe(III) oxide minerals formed by nitrate-reducing mixotrophic Fe(II) oxidation.</title>
        <authorList>
            <person name="Park S."/>
            <person name="Kim D.H."/>
            <person name="Lee J.H."/>
            <person name="Hur H.G."/>
        </authorList>
    </citation>
    <scope>NUCLEOTIDE SEQUENCE [LARGE SCALE GENOMIC DNA]</scope>
    <source>
        <strain evidence="16 17">DSM 6575</strain>
    </source>
</reference>
<keyword evidence="11 15" id="KW-0238">DNA-binding</keyword>
<dbReference type="InterPro" id="IPR036390">
    <property type="entry name" value="WH_DNA-bd_sf"/>
</dbReference>
<dbReference type="Pfam" id="PF01475">
    <property type="entry name" value="FUR"/>
    <property type="match status" value="1"/>
</dbReference>
<dbReference type="FunFam" id="3.30.1490.190:FF:000001">
    <property type="entry name" value="Ferric uptake regulation protein"/>
    <property type="match status" value="1"/>
</dbReference>
<dbReference type="AlphaFoldDB" id="A0A059KPY6"/>
<keyword evidence="9 14" id="KW-0408">Iron</keyword>
<keyword evidence="8 13" id="KW-0862">Zinc</keyword>
<keyword evidence="17" id="KW-1185">Reference proteome</keyword>
<keyword evidence="7 13" id="KW-0479">Metal-binding</keyword>
<evidence type="ECO:0000256" key="7">
    <source>
        <dbReference type="ARBA" id="ARBA00022723"/>
    </source>
</evidence>
<feature type="binding site" evidence="13">
    <location>
        <position position="94"/>
    </location>
    <ligand>
        <name>Zn(2+)</name>
        <dbReference type="ChEBI" id="CHEBI:29105"/>
    </ligand>
</feature>
<dbReference type="PATRIC" id="fig|1286631.3.peg.939"/>
<evidence type="ECO:0000256" key="10">
    <source>
        <dbReference type="ARBA" id="ARBA00023015"/>
    </source>
</evidence>
<sequence>MNHDDNLRIHGLKATLPRMKVLDVLREERAHLSADEIHRRLLLQGEDIGLATVYRVLGQLEQVGIVRRNVFDAGRAVYEIEHGGHHDHLVCVHCGRVEEFFDPQIEALQHEVARSRGFSLVEHRLAMFGICGDCGSTPGRPGSQTVRRRPGSSGSMG</sequence>
<feature type="binding site" evidence="14">
    <location>
        <position position="87"/>
    </location>
    <ligand>
        <name>Fe cation</name>
        <dbReference type="ChEBI" id="CHEBI:24875"/>
    </ligand>
</feature>
<dbReference type="FunFam" id="1.10.10.10:FF:000007">
    <property type="entry name" value="Ferric uptake regulation protein"/>
    <property type="match status" value="1"/>
</dbReference>
<evidence type="ECO:0000256" key="15">
    <source>
        <dbReference type="RuleBase" id="RU364037"/>
    </source>
</evidence>
<accession>A0A059KPY6</accession>
<evidence type="ECO:0000256" key="5">
    <source>
        <dbReference type="ARBA" id="ARBA00022490"/>
    </source>
</evidence>
<dbReference type="InterPro" id="IPR043135">
    <property type="entry name" value="Fur_C"/>
</dbReference>
<dbReference type="GO" id="GO:0001216">
    <property type="term" value="F:DNA-binding transcription activator activity"/>
    <property type="evidence" value="ECO:0007669"/>
    <property type="project" value="UniProtKB-ARBA"/>
</dbReference>
<feature type="binding site" evidence="13">
    <location>
        <position position="134"/>
    </location>
    <ligand>
        <name>Zn(2+)</name>
        <dbReference type="ChEBI" id="CHEBI:29105"/>
    </ligand>
</feature>
<feature type="binding site" evidence="14">
    <location>
        <position position="106"/>
    </location>
    <ligand>
        <name>Fe cation</name>
        <dbReference type="ChEBI" id="CHEBI:24875"/>
    </ligand>
</feature>
<evidence type="ECO:0000256" key="4">
    <source>
        <dbReference type="ARBA" id="ARBA00020910"/>
    </source>
</evidence>
<keyword evidence="5 15" id="KW-0963">Cytoplasm</keyword>
<keyword evidence="12 15" id="KW-0804">Transcription</keyword>
<dbReference type="GO" id="GO:0005829">
    <property type="term" value="C:cytosol"/>
    <property type="evidence" value="ECO:0007669"/>
    <property type="project" value="TreeGrafter"/>
</dbReference>
<feature type="binding site" evidence="14">
    <location>
        <position position="85"/>
    </location>
    <ligand>
        <name>Fe cation</name>
        <dbReference type="ChEBI" id="CHEBI:24875"/>
    </ligand>
</feature>
<evidence type="ECO:0000256" key="13">
    <source>
        <dbReference type="PIRSR" id="PIRSR602481-1"/>
    </source>
</evidence>
<dbReference type="GO" id="GO:0000976">
    <property type="term" value="F:transcription cis-regulatory region binding"/>
    <property type="evidence" value="ECO:0007669"/>
    <property type="project" value="UniProtKB-ARBA"/>
</dbReference>
<comment type="cofactor">
    <cofactor evidence="14">
        <name>Mn(2+)</name>
        <dbReference type="ChEBI" id="CHEBI:29035"/>
    </cofactor>
    <cofactor evidence="14">
        <name>Fe(2+)</name>
        <dbReference type="ChEBI" id="CHEBI:29033"/>
    </cofactor>
    <text evidence="14">Binds 1 Mn(2+) or Fe(2+) ion per subunit.</text>
</comment>
<dbReference type="CDD" id="cd07153">
    <property type="entry name" value="Fur_like"/>
    <property type="match status" value="1"/>
</dbReference>
<feature type="binding site" evidence="14">
    <location>
        <position position="123"/>
    </location>
    <ligand>
        <name>Fe cation</name>
        <dbReference type="ChEBI" id="CHEBI:24875"/>
    </ligand>
</feature>
<evidence type="ECO:0000256" key="1">
    <source>
        <dbReference type="ARBA" id="ARBA00004496"/>
    </source>
</evidence>
<dbReference type="STRING" id="34103.SAMN05421778_10571"/>
<keyword evidence="10 15" id="KW-0805">Transcription regulation</keyword>
<dbReference type="NCBIfam" id="NF006999">
    <property type="entry name" value="PRK09462.1"/>
    <property type="match status" value="1"/>
</dbReference>
<dbReference type="PANTHER" id="PTHR33202">
    <property type="entry name" value="ZINC UPTAKE REGULATION PROTEIN"/>
    <property type="match status" value="1"/>
</dbReference>
<evidence type="ECO:0000256" key="8">
    <source>
        <dbReference type="ARBA" id="ARBA00022833"/>
    </source>
</evidence>
<dbReference type="EMBL" id="AZRA01000024">
    <property type="protein sequence ID" value="KDB53496.1"/>
    <property type="molecule type" value="Genomic_DNA"/>
</dbReference>
<evidence type="ECO:0000256" key="6">
    <source>
        <dbReference type="ARBA" id="ARBA00022491"/>
    </source>
</evidence>
<comment type="subcellular location">
    <subcellularLocation>
        <location evidence="1 15">Cytoplasm</location>
    </subcellularLocation>
</comment>
<evidence type="ECO:0000256" key="14">
    <source>
        <dbReference type="PIRSR" id="PIRSR602481-2"/>
    </source>
</evidence>
<dbReference type="Gene3D" id="3.30.1490.190">
    <property type="match status" value="1"/>
</dbReference>
<dbReference type="GO" id="GO:0008270">
    <property type="term" value="F:zinc ion binding"/>
    <property type="evidence" value="ECO:0007669"/>
    <property type="project" value="TreeGrafter"/>
</dbReference>
<dbReference type="GO" id="GO:0032993">
    <property type="term" value="C:protein-DNA complex"/>
    <property type="evidence" value="ECO:0007669"/>
    <property type="project" value="UniProtKB-ARBA"/>
</dbReference>
<dbReference type="InterPro" id="IPR036388">
    <property type="entry name" value="WH-like_DNA-bd_sf"/>
</dbReference>
<evidence type="ECO:0000313" key="16">
    <source>
        <dbReference type="EMBL" id="KDB53496.1"/>
    </source>
</evidence>
<dbReference type="Gene3D" id="1.10.10.10">
    <property type="entry name" value="Winged helix-like DNA-binding domain superfamily/Winged helix DNA-binding domain"/>
    <property type="match status" value="1"/>
</dbReference>
<dbReference type="eggNOG" id="COG0735">
    <property type="taxonomic scope" value="Bacteria"/>
</dbReference>
<name>A0A059KPY6_9BURK</name>
<evidence type="ECO:0000256" key="9">
    <source>
        <dbReference type="ARBA" id="ARBA00023004"/>
    </source>
</evidence>
<evidence type="ECO:0000256" key="12">
    <source>
        <dbReference type="ARBA" id="ARBA00023163"/>
    </source>
</evidence>
<protein>
    <recommendedName>
        <fullName evidence="4 15">Ferric uptake regulation protein</fullName>
    </recommendedName>
</protein>
<comment type="caution">
    <text evidence="16">The sequence shown here is derived from an EMBL/GenBank/DDBJ whole genome shotgun (WGS) entry which is preliminary data.</text>
</comment>
<evidence type="ECO:0000313" key="17">
    <source>
        <dbReference type="Proteomes" id="UP000026714"/>
    </source>
</evidence>
<organism evidence="16 17">
    <name type="scientific">Sphaerotilus natans subsp. natans DSM 6575</name>
    <dbReference type="NCBI Taxonomy" id="1286631"/>
    <lineage>
        <taxon>Bacteria</taxon>
        <taxon>Pseudomonadati</taxon>
        <taxon>Pseudomonadota</taxon>
        <taxon>Betaproteobacteria</taxon>
        <taxon>Burkholderiales</taxon>
        <taxon>Sphaerotilaceae</taxon>
        <taxon>Sphaerotilus</taxon>
    </lineage>
</organism>
<dbReference type="GO" id="GO:1900705">
    <property type="term" value="P:negative regulation of siderophore biosynthetic process"/>
    <property type="evidence" value="ECO:0007669"/>
    <property type="project" value="TreeGrafter"/>
</dbReference>
<keyword evidence="6 15" id="KW-0678">Repressor</keyword>
<evidence type="ECO:0000256" key="3">
    <source>
        <dbReference type="ARBA" id="ARBA00011738"/>
    </source>
</evidence>
<dbReference type="SUPFAM" id="SSF46785">
    <property type="entry name" value="Winged helix' DNA-binding domain"/>
    <property type="match status" value="1"/>
</dbReference>
<dbReference type="RefSeq" id="WP_051631610.1">
    <property type="nucleotide sequence ID" value="NZ_AZRA01000024.1"/>
</dbReference>
<comment type="cofactor">
    <cofactor evidence="13">
        <name>Zn(2+)</name>
        <dbReference type="ChEBI" id="CHEBI:29105"/>
    </cofactor>
    <text evidence="13">Binds 1 zinc ion per subunit.</text>
</comment>
<dbReference type="GO" id="GO:0045892">
    <property type="term" value="P:negative regulation of DNA-templated transcription"/>
    <property type="evidence" value="ECO:0007669"/>
    <property type="project" value="TreeGrafter"/>
</dbReference>
<dbReference type="PANTHER" id="PTHR33202:SF2">
    <property type="entry name" value="FERRIC UPTAKE REGULATION PROTEIN"/>
    <property type="match status" value="1"/>
</dbReference>